<comment type="caution">
    <text evidence="2">The sequence shown here is derived from an EMBL/GenBank/DDBJ whole genome shotgun (WGS) entry which is preliminary data.</text>
</comment>
<protein>
    <submittedName>
        <fullName evidence="2">Uncharacterized protein</fullName>
    </submittedName>
</protein>
<keyword evidence="3" id="KW-1185">Reference proteome</keyword>
<accession>A0AA88N412</accession>
<sequence>MKWNRNKNKNIKKHETVTSSSLPFHSPLPLRAPSPQLLPETLCAPPKNSPGLSAPHPPTHLPNPGFLSTSEPRTSAHRFTFCFTSRRFHLPSL</sequence>
<reference evidence="2" key="1">
    <citation type="submission" date="2023-07" db="EMBL/GenBank/DDBJ databases">
        <title>Chromosome-level Genome Assembly of Striped Snakehead (Channa striata).</title>
        <authorList>
            <person name="Liu H."/>
        </authorList>
    </citation>
    <scope>NUCLEOTIDE SEQUENCE</scope>
    <source>
        <strain evidence="2">Gz</strain>
        <tissue evidence="2">Muscle</tissue>
    </source>
</reference>
<organism evidence="2 3">
    <name type="scientific">Channa striata</name>
    <name type="common">Snakehead murrel</name>
    <name type="synonym">Ophicephalus striatus</name>
    <dbReference type="NCBI Taxonomy" id="64152"/>
    <lineage>
        <taxon>Eukaryota</taxon>
        <taxon>Metazoa</taxon>
        <taxon>Chordata</taxon>
        <taxon>Craniata</taxon>
        <taxon>Vertebrata</taxon>
        <taxon>Euteleostomi</taxon>
        <taxon>Actinopterygii</taxon>
        <taxon>Neopterygii</taxon>
        <taxon>Teleostei</taxon>
        <taxon>Neoteleostei</taxon>
        <taxon>Acanthomorphata</taxon>
        <taxon>Anabantaria</taxon>
        <taxon>Anabantiformes</taxon>
        <taxon>Channoidei</taxon>
        <taxon>Channidae</taxon>
        <taxon>Channa</taxon>
    </lineage>
</organism>
<evidence type="ECO:0000313" key="2">
    <source>
        <dbReference type="EMBL" id="KAK2850788.1"/>
    </source>
</evidence>
<proteinExistence type="predicted"/>
<dbReference type="EMBL" id="JAUPFM010000005">
    <property type="protein sequence ID" value="KAK2850788.1"/>
    <property type="molecule type" value="Genomic_DNA"/>
</dbReference>
<feature type="region of interest" description="Disordered" evidence="1">
    <location>
        <begin position="1"/>
        <end position="70"/>
    </location>
</feature>
<feature type="compositionally biased region" description="Low complexity" evidence="1">
    <location>
        <begin position="19"/>
        <end position="29"/>
    </location>
</feature>
<dbReference type="AlphaFoldDB" id="A0AA88N412"/>
<evidence type="ECO:0000313" key="3">
    <source>
        <dbReference type="Proteomes" id="UP001187415"/>
    </source>
</evidence>
<evidence type="ECO:0000256" key="1">
    <source>
        <dbReference type="SAM" id="MobiDB-lite"/>
    </source>
</evidence>
<name>A0AA88N412_CHASR</name>
<dbReference type="Proteomes" id="UP001187415">
    <property type="component" value="Unassembled WGS sequence"/>
</dbReference>
<gene>
    <name evidence="2" type="ORF">Q5P01_007064</name>
</gene>
<feature type="compositionally biased region" description="Basic residues" evidence="1">
    <location>
        <begin position="1"/>
        <end position="12"/>
    </location>
</feature>